<keyword evidence="2" id="KW-1185">Reference proteome</keyword>
<dbReference type="PROSITE" id="PS51257">
    <property type="entry name" value="PROKAR_LIPOPROTEIN"/>
    <property type="match status" value="1"/>
</dbReference>
<evidence type="ECO:0000313" key="2">
    <source>
        <dbReference type="Proteomes" id="UP000321121"/>
    </source>
</evidence>
<comment type="caution">
    <text evidence="1">The sequence shown here is derived from an EMBL/GenBank/DDBJ whole genome shotgun (WGS) entry which is preliminary data.</text>
</comment>
<organism evidence="1 2">
    <name type="scientific">Halomonas halophila</name>
    <dbReference type="NCBI Taxonomy" id="29573"/>
    <lineage>
        <taxon>Bacteria</taxon>
        <taxon>Pseudomonadati</taxon>
        <taxon>Pseudomonadota</taxon>
        <taxon>Gammaproteobacteria</taxon>
        <taxon>Oceanospirillales</taxon>
        <taxon>Halomonadaceae</taxon>
        <taxon>Halomonas</taxon>
    </lineage>
</organism>
<proteinExistence type="predicted"/>
<dbReference type="Proteomes" id="UP000321121">
    <property type="component" value="Unassembled WGS sequence"/>
</dbReference>
<evidence type="ECO:0008006" key="3">
    <source>
        <dbReference type="Google" id="ProtNLM"/>
    </source>
</evidence>
<reference evidence="1 2" key="1">
    <citation type="submission" date="2019-07" db="EMBL/GenBank/DDBJ databases">
        <title>Whole genome shotgun sequence of Halomonas halophila NBRC 102604.</title>
        <authorList>
            <person name="Hosoyama A."/>
            <person name="Uohara A."/>
            <person name="Ohji S."/>
            <person name="Ichikawa N."/>
        </authorList>
    </citation>
    <scope>NUCLEOTIDE SEQUENCE [LARGE SCALE GENOMIC DNA]</scope>
    <source>
        <strain evidence="1 2">NBRC 102604</strain>
    </source>
</reference>
<protein>
    <recommendedName>
        <fullName evidence="3">DUF3080 domain-containing protein</fullName>
    </recommendedName>
</protein>
<gene>
    <name evidence="1" type="ORF">HHA04nite_23360</name>
</gene>
<sequence length="343" mass="38402">MRIPRPDRPSLGALLIGLVALAGCGEGPAETRLADYQRGLAESLDLPAPERTAPDNIGDFPGPEARLFEIPETREGMLDVFALRGCHIANLVAERNNQLGKVAAPSQRWLYELALWRRLSGCWNTEVPQTLGDDHRARLERLTRLKTGQLPRASWNALFASEEWIDSFSRASSPLPPESLDEVDAQLPALAYLRETTLHQFDRDWVPDSATLEGHLKTLRDRPLTAELLRALMLAERRLTEGSDLLETALADDHCPAPAAGAFEASMPPSLTSWLDSLTQASRHWLTAIQRLLEAQKVAPRPAIERYRERWLSRETPGAPWPALQAARRHHQALRAELARRCR</sequence>
<name>A0ABQ0U5I5_9GAMM</name>
<dbReference type="EMBL" id="BJUS01000029">
    <property type="protein sequence ID" value="GEK73792.1"/>
    <property type="molecule type" value="Genomic_DNA"/>
</dbReference>
<dbReference type="RefSeq" id="WP_046077827.1">
    <property type="nucleotide sequence ID" value="NZ_BJUS01000029.1"/>
</dbReference>
<accession>A0ABQ0U5I5</accession>
<dbReference type="Pfam" id="PF11279">
    <property type="entry name" value="DUF3080"/>
    <property type="match status" value="1"/>
</dbReference>
<evidence type="ECO:0000313" key="1">
    <source>
        <dbReference type="EMBL" id="GEK73792.1"/>
    </source>
</evidence>
<dbReference type="InterPro" id="IPR021431">
    <property type="entry name" value="DUF3080"/>
</dbReference>